<gene>
    <name evidence="7" type="ORF">P4O66_014776</name>
</gene>
<evidence type="ECO:0008006" key="9">
    <source>
        <dbReference type="Google" id="ProtNLM"/>
    </source>
</evidence>
<feature type="region of interest" description="Disordered" evidence="6">
    <location>
        <begin position="328"/>
        <end position="352"/>
    </location>
</feature>
<name>A0AAD8Z3R9_9TELE</name>
<feature type="non-terminal residue" evidence="7">
    <location>
        <position position="1"/>
    </location>
</feature>
<evidence type="ECO:0000256" key="3">
    <source>
        <dbReference type="ARBA" id="ARBA00022525"/>
    </source>
</evidence>
<protein>
    <recommendedName>
        <fullName evidence="9">Secretoneurin</fullName>
    </recommendedName>
</protein>
<dbReference type="EMBL" id="JAROKS010000021">
    <property type="protein sequence ID" value="KAK1790931.1"/>
    <property type="molecule type" value="Genomic_DNA"/>
</dbReference>
<evidence type="ECO:0000256" key="2">
    <source>
        <dbReference type="ARBA" id="ARBA00005723"/>
    </source>
</evidence>
<evidence type="ECO:0000256" key="4">
    <source>
        <dbReference type="ARBA" id="ARBA00022685"/>
    </source>
</evidence>
<keyword evidence="3" id="KW-0964">Secreted</keyword>
<dbReference type="Proteomes" id="UP001239994">
    <property type="component" value="Unassembled WGS sequence"/>
</dbReference>
<feature type="region of interest" description="Disordered" evidence="6">
    <location>
        <begin position="278"/>
        <end position="298"/>
    </location>
</feature>
<keyword evidence="5" id="KW-0732">Signal</keyword>
<feature type="compositionally biased region" description="Pro residues" evidence="6">
    <location>
        <begin position="448"/>
        <end position="457"/>
    </location>
</feature>
<organism evidence="7 8">
    <name type="scientific">Electrophorus voltai</name>
    <dbReference type="NCBI Taxonomy" id="2609070"/>
    <lineage>
        <taxon>Eukaryota</taxon>
        <taxon>Metazoa</taxon>
        <taxon>Chordata</taxon>
        <taxon>Craniata</taxon>
        <taxon>Vertebrata</taxon>
        <taxon>Euteleostomi</taxon>
        <taxon>Actinopterygii</taxon>
        <taxon>Neopterygii</taxon>
        <taxon>Teleostei</taxon>
        <taxon>Ostariophysi</taxon>
        <taxon>Gymnotiformes</taxon>
        <taxon>Gymnotoidei</taxon>
        <taxon>Gymnotidae</taxon>
        <taxon>Electrophorus</taxon>
    </lineage>
</organism>
<feature type="compositionally biased region" description="Basic and acidic residues" evidence="6">
    <location>
        <begin position="609"/>
        <end position="621"/>
    </location>
</feature>
<accession>A0AAD8Z3R9</accession>
<comment type="subcellular location">
    <subcellularLocation>
        <location evidence="1">Secreted</location>
    </subcellularLocation>
</comment>
<dbReference type="PANTHER" id="PTHR15119:SF0">
    <property type="entry name" value="SECRETOGRANIN-2"/>
    <property type="match status" value="1"/>
</dbReference>
<feature type="region of interest" description="Disordered" evidence="6">
    <location>
        <begin position="523"/>
        <end position="547"/>
    </location>
</feature>
<comment type="similarity">
    <text evidence="2">Belongs to the chromogranin/secretogranin protein family.</text>
</comment>
<dbReference type="GO" id="GO:0005576">
    <property type="term" value="C:extracellular region"/>
    <property type="evidence" value="ECO:0007669"/>
    <property type="project" value="UniProtKB-SubCell"/>
</dbReference>
<reference evidence="7" key="1">
    <citation type="submission" date="2023-03" db="EMBL/GenBank/DDBJ databases">
        <title>Electrophorus voltai genome.</title>
        <authorList>
            <person name="Bian C."/>
        </authorList>
    </citation>
    <scope>NUCLEOTIDE SEQUENCE</scope>
    <source>
        <strain evidence="7">CB-2022</strain>
        <tissue evidence="7">Muscle</tissue>
    </source>
</reference>
<dbReference type="InterPro" id="IPR001990">
    <property type="entry name" value="Granin"/>
</dbReference>
<keyword evidence="8" id="KW-1185">Reference proteome</keyword>
<dbReference type="GO" id="GO:0030141">
    <property type="term" value="C:secretory granule"/>
    <property type="evidence" value="ECO:0007669"/>
    <property type="project" value="InterPro"/>
</dbReference>
<keyword evidence="4" id="KW-0165">Cleavage on pair of basic residues</keyword>
<sequence length="659" mass="74002">SFQKDDGQNPALKSPEQFLCYRIYRTERRFACQSGQQQTWYRVNASFTVPSARAGLCRESLDFRGQSERAAMTLPLRKLSAGEVAVLLAALLHSLAVQGASIRPHRLRGGDDTGHLAPSSDMIKALEYIESLKQRTDGSEGPTGNYDEVDKFRLLVQLASLQGEEAPAREDATRWPDSKAPQWVRALLRTLEQAGESALTPGDERRVFTSRRPAAEAESPAGEYGGIVRPHKKYPLMFEDEENVRDAKRATEDMVEQYTPQSLANMRSILEELGTLSAAQSQKRDEPVGDDDASDASDDMYRVRNLAYEDVTGGEDWMPLEEQVETEEVVKGSHEEFDRGLGDSAEETETIERRASPFEAKEDPDDDTKLVDYYLLKVLEMTDQAQKRDLMDAQNGRRRLLNRPSLFDPRAIKQLLSAVSVKLQIPPEDLVGMLFMEETRKQQRLPDSQPPRKPSPPRYKSRVIKYYNGRQPEVTLSDIPADVRTEDILKVLGLGNLANKNAKYYIKPRPYKTSVSRYFTPSGRRGSLALPEIPRGPSKRKADYDDTVDEDEVATFLAAKLLTEYPESSASDRKRAGEPGLNGHFPYEVYEEAMKDYFDQVDTGKSAPVKRDTHAKEDADAPQKPPQKESAGPEQTNLQLPESVTEGEKEHHSKSVAGM</sequence>
<feature type="region of interest" description="Disordered" evidence="6">
    <location>
        <begin position="440"/>
        <end position="460"/>
    </location>
</feature>
<dbReference type="InterPro" id="IPR038858">
    <property type="entry name" value="ScgII"/>
</dbReference>
<feature type="compositionally biased region" description="Basic and acidic residues" evidence="6">
    <location>
        <begin position="328"/>
        <end position="341"/>
    </location>
</feature>
<proteinExistence type="inferred from homology"/>
<dbReference type="AlphaFoldDB" id="A0AAD8Z3R9"/>
<comment type="caution">
    <text evidence="7">The sequence shown here is derived from an EMBL/GenBank/DDBJ whole genome shotgun (WGS) entry which is preliminary data.</text>
</comment>
<feature type="compositionally biased region" description="Acidic residues" evidence="6">
    <location>
        <begin position="288"/>
        <end position="298"/>
    </location>
</feature>
<evidence type="ECO:0000256" key="5">
    <source>
        <dbReference type="ARBA" id="ARBA00022729"/>
    </source>
</evidence>
<dbReference type="PANTHER" id="PTHR15119">
    <property type="entry name" value="SECRETOGRANIN II"/>
    <property type="match status" value="1"/>
</dbReference>
<dbReference type="Pfam" id="PF01271">
    <property type="entry name" value="Granin"/>
    <property type="match status" value="1"/>
</dbReference>
<evidence type="ECO:0000256" key="1">
    <source>
        <dbReference type="ARBA" id="ARBA00004613"/>
    </source>
</evidence>
<evidence type="ECO:0000313" key="8">
    <source>
        <dbReference type="Proteomes" id="UP001239994"/>
    </source>
</evidence>
<evidence type="ECO:0000313" key="7">
    <source>
        <dbReference type="EMBL" id="KAK1790931.1"/>
    </source>
</evidence>
<evidence type="ECO:0000256" key="6">
    <source>
        <dbReference type="SAM" id="MobiDB-lite"/>
    </source>
</evidence>
<feature type="region of interest" description="Disordered" evidence="6">
    <location>
        <begin position="601"/>
        <end position="659"/>
    </location>
</feature>
<feature type="compositionally biased region" description="Polar residues" evidence="6">
    <location>
        <begin position="633"/>
        <end position="642"/>
    </location>
</feature>